<dbReference type="Gene3D" id="1.10.8.720">
    <property type="entry name" value="Region D6 of dynein motor"/>
    <property type="match status" value="1"/>
</dbReference>
<evidence type="ECO:0000259" key="2">
    <source>
        <dbReference type="Pfam" id="PF18199"/>
    </source>
</evidence>
<dbReference type="PANTHER" id="PTHR46961:SF19">
    <property type="entry name" value="DYNEIN HEAVY CHAIN 5, AXONEMAL"/>
    <property type="match status" value="1"/>
</dbReference>
<protein>
    <submittedName>
        <fullName evidence="3">Uncharacterized protein</fullName>
    </submittedName>
</protein>
<feature type="domain" description="Dynein heavy chain AAA lid" evidence="1">
    <location>
        <begin position="1"/>
        <end position="76"/>
    </location>
</feature>
<dbReference type="InterPro" id="IPR042219">
    <property type="entry name" value="AAA_lid_11_sf"/>
</dbReference>
<name>A0ABD2NZ87_9CUCU</name>
<dbReference type="InterPro" id="IPR041228">
    <property type="entry name" value="Dynein_C"/>
</dbReference>
<dbReference type="Pfam" id="PF18198">
    <property type="entry name" value="AAA_lid_11"/>
    <property type="match status" value="1"/>
</dbReference>
<dbReference type="InterPro" id="IPR041658">
    <property type="entry name" value="AAA_lid_11"/>
</dbReference>
<dbReference type="InterPro" id="IPR026983">
    <property type="entry name" value="DHC"/>
</dbReference>
<gene>
    <name evidence="3" type="ORF">HHI36_018193</name>
</gene>
<evidence type="ECO:0000313" key="4">
    <source>
        <dbReference type="Proteomes" id="UP001516400"/>
    </source>
</evidence>
<organism evidence="3 4">
    <name type="scientific">Cryptolaemus montrouzieri</name>
    <dbReference type="NCBI Taxonomy" id="559131"/>
    <lineage>
        <taxon>Eukaryota</taxon>
        <taxon>Metazoa</taxon>
        <taxon>Ecdysozoa</taxon>
        <taxon>Arthropoda</taxon>
        <taxon>Hexapoda</taxon>
        <taxon>Insecta</taxon>
        <taxon>Pterygota</taxon>
        <taxon>Neoptera</taxon>
        <taxon>Endopterygota</taxon>
        <taxon>Coleoptera</taxon>
        <taxon>Polyphaga</taxon>
        <taxon>Cucujiformia</taxon>
        <taxon>Coccinelloidea</taxon>
        <taxon>Coccinellidae</taxon>
        <taxon>Scymninae</taxon>
        <taxon>Scymnini</taxon>
        <taxon>Cryptolaemus</taxon>
    </lineage>
</organism>
<evidence type="ECO:0000259" key="1">
    <source>
        <dbReference type="Pfam" id="PF18198"/>
    </source>
</evidence>
<comment type="caution">
    <text evidence="3">The sequence shown here is derived from an EMBL/GenBank/DDBJ whole genome shotgun (WGS) entry which is preliminary data.</text>
</comment>
<dbReference type="Gene3D" id="1.20.1270.280">
    <property type="match status" value="1"/>
</dbReference>
<dbReference type="EMBL" id="JABFTP020000165">
    <property type="protein sequence ID" value="KAL3284023.1"/>
    <property type="molecule type" value="Genomic_DNA"/>
</dbReference>
<proteinExistence type="predicted"/>
<dbReference type="Proteomes" id="UP001516400">
    <property type="component" value="Unassembled WGS sequence"/>
</dbReference>
<reference evidence="3 4" key="1">
    <citation type="journal article" date="2021" name="BMC Biol.">
        <title>Horizontally acquired antibacterial genes associated with adaptive radiation of ladybird beetles.</title>
        <authorList>
            <person name="Li H.S."/>
            <person name="Tang X.F."/>
            <person name="Huang Y.H."/>
            <person name="Xu Z.Y."/>
            <person name="Chen M.L."/>
            <person name="Du X.Y."/>
            <person name="Qiu B.Y."/>
            <person name="Chen P.T."/>
            <person name="Zhang W."/>
            <person name="Slipinski A."/>
            <person name="Escalona H.E."/>
            <person name="Waterhouse R.M."/>
            <person name="Zwick A."/>
            <person name="Pang H."/>
        </authorList>
    </citation>
    <scope>NUCLEOTIDE SEQUENCE [LARGE SCALE GENOMIC DNA]</scope>
    <source>
        <strain evidence="3">SYSU2018</strain>
    </source>
</reference>
<sequence>MLGEVHYGGRVTDDFDKRLLNTFCRFWFHDGLFDPTFEFAKGYKVVKFKQITDYLAHIDGFNPTDPPQVYGLHPNADITYQTNTTSDMLAQMLSIQPKESGGGGGETREASVTRQALDMLSKMPPNYDPFEVKERIRIMGNLNPLNIFLRQEIDRMQK</sequence>
<keyword evidence="4" id="KW-1185">Reference proteome</keyword>
<evidence type="ECO:0000313" key="3">
    <source>
        <dbReference type="EMBL" id="KAL3284023.1"/>
    </source>
</evidence>
<dbReference type="AlphaFoldDB" id="A0ABD2NZ87"/>
<feature type="domain" description="Dynein heavy chain C-terminal" evidence="2">
    <location>
        <begin position="82"/>
        <end position="158"/>
    </location>
</feature>
<dbReference type="Pfam" id="PF18199">
    <property type="entry name" value="Dynein_C"/>
    <property type="match status" value="1"/>
</dbReference>
<accession>A0ABD2NZ87</accession>
<dbReference type="PANTHER" id="PTHR46961">
    <property type="entry name" value="DYNEIN HEAVY CHAIN 1, AXONEMAL-LIKE PROTEIN"/>
    <property type="match status" value="1"/>
</dbReference>
<feature type="non-terminal residue" evidence="3">
    <location>
        <position position="158"/>
    </location>
</feature>